<sequence>MIDKSETEESIICNLKDAGCLDNIIKQFMDFYKENNTPELKRILSGQRHLLLDEVHDSQRRLYCLDYLIYTLKNKR</sequence>
<name>A0A974BGZ1_SEDHY</name>
<evidence type="ECO:0000313" key="2">
    <source>
        <dbReference type="Proteomes" id="UP000611629"/>
    </source>
</evidence>
<evidence type="ECO:0000313" key="1">
    <source>
        <dbReference type="EMBL" id="NYB72960.1"/>
    </source>
</evidence>
<accession>A0A974BGZ1</accession>
<proteinExistence type="predicted"/>
<dbReference type="RefSeq" id="WP_179236625.1">
    <property type="nucleotide sequence ID" value="NZ_JACBNQ010000001.1"/>
</dbReference>
<dbReference type="AlphaFoldDB" id="A0A974BGZ1"/>
<dbReference type="Proteomes" id="UP000611629">
    <property type="component" value="Unassembled WGS sequence"/>
</dbReference>
<dbReference type="EMBL" id="JACBNQ010000001">
    <property type="protein sequence ID" value="NYB72960.1"/>
    <property type="molecule type" value="Genomic_DNA"/>
</dbReference>
<reference evidence="1" key="1">
    <citation type="submission" date="2020-07" db="EMBL/GenBank/DDBJ databases">
        <title>Genomic analysis of a strain of Sedimentibacter Hydroxybenzoicus DSM7310.</title>
        <authorList>
            <person name="Ma S."/>
        </authorList>
    </citation>
    <scope>NUCLEOTIDE SEQUENCE</scope>
    <source>
        <strain evidence="1">DSM 7310</strain>
    </source>
</reference>
<protein>
    <submittedName>
        <fullName evidence="1">Uncharacterized protein</fullName>
    </submittedName>
</protein>
<gene>
    <name evidence="1" type="ORF">HZF24_02260</name>
</gene>
<comment type="caution">
    <text evidence="1">The sequence shown here is derived from an EMBL/GenBank/DDBJ whole genome shotgun (WGS) entry which is preliminary data.</text>
</comment>
<keyword evidence="2" id="KW-1185">Reference proteome</keyword>
<organism evidence="1 2">
    <name type="scientific">Sedimentibacter hydroxybenzoicus DSM 7310</name>
    <dbReference type="NCBI Taxonomy" id="1123245"/>
    <lineage>
        <taxon>Bacteria</taxon>
        <taxon>Bacillati</taxon>
        <taxon>Bacillota</taxon>
        <taxon>Tissierellia</taxon>
        <taxon>Sedimentibacter</taxon>
    </lineage>
</organism>